<dbReference type="SMART" id="SM00271">
    <property type="entry name" value="DnaJ"/>
    <property type="match status" value="1"/>
</dbReference>
<dbReference type="GO" id="GO:0008270">
    <property type="term" value="F:zinc ion binding"/>
    <property type="evidence" value="ECO:0007669"/>
    <property type="project" value="UniProtKB-KW"/>
</dbReference>
<dbReference type="InterPro" id="IPR036236">
    <property type="entry name" value="Znf_C2H2_sf"/>
</dbReference>
<comment type="caution">
    <text evidence="10">The sequence shown here is derived from an EMBL/GenBank/DDBJ whole genome shotgun (WGS) entry which is preliminary data.</text>
</comment>
<evidence type="ECO:0000256" key="1">
    <source>
        <dbReference type="ARBA" id="ARBA00022723"/>
    </source>
</evidence>
<keyword evidence="11" id="KW-1185">Reference proteome</keyword>
<dbReference type="FunFam" id="1.10.287.110:FF:000046">
    <property type="entry name" value="dnaJ homolog subfamily C member 21"/>
    <property type="match status" value="1"/>
</dbReference>
<feature type="domain" description="J" evidence="8">
    <location>
        <begin position="64"/>
        <end position="130"/>
    </location>
</feature>
<keyword evidence="1" id="KW-0479">Metal-binding</keyword>
<proteinExistence type="predicted"/>
<dbReference type="InterPro" id="IPR054076">
    <property type="entry name" value="ZUO1-like_ZHD"/>
</dbReference>
<dbReference type="Pfam" id="PF21884">
    <property type="entry name" value="ZUO1-like_ZHD"/>
    <property type="match status" value="1"/>
</dbReference>
<sequence length="589" mass="68934">MISRDIPELVGGMCLILWISNHIFGNDRCSVPSMLFFLFPRVGTLCLVTNCLPQALTSTDHHQCYYEVLGVAQDVCDDDLRKSYRRLALQFHPDKNPNNEEEAKAKFQEIQNAYEVLSDPQERAFYDRNRDSILHGEEDGTALKEEIHLYKYFCASCYTGFDDSERGFYTVYRRAFESIAAKDMKYMDDEEEISIPNFGRSDTDLEDVAIFYAYWQSYCTSMSFCWFDKYDIRQATKRWVEKQIEKENKKIRDKAKKEFNEEVRSLVSFVRKRDKRWEARKKLLEDKVAENARKQQEYQQRQRELRRKKVEETMEKQKENILQYERKLKEMESHYDAEWGIASDDDLDEAESEGEEEKENVELMMEGLYCVACEKLFKSEKAFINHENSRKHKERQASLASFMKEEELAYAGEEEIHMNNDDAEEKLSSLSSGEEAKVSSSRKKKKKKKKLVKDILSSESTWTESTRRKSKNNKQTLGEDLIKLNLSDDSKDEETESKSVTSSHVDTVSNEEIVNDSSITDDVDIKKQKLKGKKAKDTRKKLPQKNNDSQKVENVCSVCNEKFESKNKLFSHLRSSGHAIVQTSKKKKR</sequence>
<feature type="domain" description="C2H2-type" evidence="9">
    <location>
        <begin position="554"/>
        <end position="587"/>
    </location>
</feature>
<reference evidence="10 11" key="1">
    <citation type="journal article" date="2019" name="PLoS Biol.">
        <title>Sex chromosomes control vertical transmission of feminizing Wolbachia symbionts in an isopod.</title>
        <authorList>
            <person name="Becking T."/>
            <person name="Chebbi M.A."/>
            <person name="Giraud I."/>
            <person name="Moumen B."/>
            <person name="Laverre T."/>
            <person name="Caubet Y."/>
            <person name="Peccoud J."/>
            <person name="Gilbert C."/>
            <person name="Cordaux R."/>
        </authorList>
    </citation>
    <scope>NUCLEOTIDE SEQUENCE [LARGE SCALE GENOMIC DNA]</scope>
    <source>
        <strain evidence="10">ANa2</strain>
        <tissue evidence="10">Whole body excluding digestive tract and cuticle</tissue>
    </source>
</reference>
<evidence type="ECO:0000259" key="8">
    <source>
        <dbReference type="PROSITE" id="PS50076"/>
    </source>
</evidence>
<dbReference type="PROSITE" id="PS00028">
    <property type="entry name" value="ZINC_FINGER_C2H2_1"/>
    <property type="match status" value="2"/>
</dbReference>
<evidence type="ECO:0000256" key="6">
    <source>
        <dbReference type="SAM" id="Coils"/>
    </source>
</evidence>
<dbReference type="AlphaFoldDB" id="A0A5N5TK93"/>
<evidence type="ECO:0000256" key="4">
    <source>
        <dbReference type="ARBA" id="ARBA00074367"/>
    </source>
</evidence>
<feature type="compositionally biased region" description="Polar residues" evidence="7">
    <location>
        <begin position="498"/>
        <end position="520"/>
    </location>
</feature>
<feature type="region of interest" description="Disordered" evidence="7">
    <location>
        <begin position="422"/>
        <end position="554"/>
    </location>
</feature>
<keyword evidence="3" id="KW-0862">Zinc</keyword>
<evidence type="ECO:0000256" key="5">
    <source>
        <dbReference type="PROSITE-ProRule" id="PRU00042"/>
    </source>
</evidence>
<evidence type="ECO:0000256" key="7">
    <source>
        <dbReference type="SAM" id="MobiDB-lite"/>
    </source>
</evidence>
<name>A0A5N5TK93_9CRUS</name>
<dbReference type="SMART" id="SM00451">
    <property type="entry name" value="ZnF_U1"/>
    <property type="match status" value="1"/>
</dbReference>
<evidence type="ECO:0000313" key="10">
    <source>
        <dbReference type="EMBL" id="KAB7506566.1"/>
    </source>
</evidence>
<dbReference type="SMART" id="SM00355">
    <property type="entry name" value="ZnF_C2H2"/>
    <property type="match status" value="2"/>
</dbReference>
<dbReference type="PROSITE" id="PS00636">
    <property type="entry name" value="DNAJ_1"/>
    <property type="match status" value="1"/>
</dbReference>
<keyword evidence="2 5" id="KW-0863">Zinc-finger</keyword>
<dbReference type="InterPro" id="IPR022755">
    <property type="entry name" value="Znf_C2H2_jaz"/>
</dbReference>
<organism evidence="10 11">
    <name type="scientific">Armadillidium nasatum</name>
    <dbReference type="NCBI Taxonomy" id="96803"/>
    <lineage>
        <taxon>Eukaryota</taxon>
        <taxon>Metazoa</taxon>
        <taxon>Ecdysozoa</taxon>
        <taxon>Arthropoda</taxon>
        <taxon>Crustacea</taxon>
        <taxon>Multicrustacea</taxon>
        <taxon>Malacostraca</taxon>
        <taxon>Eumalacostraca</taxon>
        <taxon>Peracarida</taxon>
        <taxon>Isopoda</taxon>
        <taxon>Oniscidea</taxon>
        <taxon>Crinocheta</taxon>
        <taxon>Armadillidiidae</taxon>
        <taxon>Armadillidium</taxon>
    </lineage>
</organism>
<evidence type="ECO:0000256" key="3">
    <source>
        <dbReference type="ARBA" id="ARBA00022833"/>
    </source>
</evidence>
<feature type="compositionally biased region" description="Basic and acidic residues" evidence="7">
    <location>
        <begin position="480"/>
        <end position="489"/>
    </location>
</feature>
<dbReference type="Proteomes" id="UP000326759">
    <property type="component" value="Unassembled WGS sequence"/>
</dbReference>
<dbReference type="PROSITE" id="PS50157">
    <property type="entry name" value="ZINC_FINGER_C2H2_2"/>
    <property type="match status" value="1"/>
</dbReference>
<feature type="region of interest" description="Disordered" evidence="7">
    <location>
        <begin position="340"/>
        <end position="359"/>
    </location>
</feature>
<feature type="compositionally biased region" description="Low complexity" evidence="7">
    <location>
        <begin position="454"/>
        <end position="464"/>
    </location>
</feature>
<dbReference type="InterPro" id="IPR018253">
    <property type="entry name" value="DnaJ_domain_CS"/>
</dbReference>
<feature type="compositionally biased region" description="Basic residues" evidence="7">
    <location>
        <begin position="440"/>
        <end position="451"/>
    </location>
</feature>
<feature type="compositionally biased region" description="Acidic residues" evidence="7">
    <location>
        <begin position="343"/>
        <end position="359"/>
    </location>
</feature>
<feature type="coiled-coil region" evidence="6">
    <location>
        <begin position="241"/>
        <end position="334"/>
    </location>
</feature>
<dbReference type="Pfam" id="PF12171">
    <property type="entry name" value="zf-C2H2_jaz"/>
    <property type="match status" value="1"/>
</dbReference>
<dbReference type="CDD" id="cd06257">
    <property type="entry name" value="DnaJ"/>
    <property type="match status" value="1"/>
</dbReference>
<evidence type="ECO:0000259" key="9">
    <source>
        <dbReference type="PROSITE" id="PS50157"/>
    </source>
</evidence>
<dbReference type="InterPro" id="IPR003604">
    <property type="entry name" value="Matrin/U1-like-C_Znf_C2H2"/>
</dbReference>
<dbReference type="InterPro" id="IPR036869">
    <property type="entry name" value="J_dom_sf"/>
</dbReference>
<dbReference type="PANTHER" id="PTHR44029">
    <property type="entry name" value="DNAJ HOMOLOG SUBFAMILY C MEMBER 21"/>
    <property type="match status" value="1"/>
</dbReference>
<protein>
    <recommendedName>
        <fullName evidence="4">DnaJ homolog subfamily C member 21</fullName>
    </recommendedName>
</protein>
<accession>A0A5N5TK93</accession>
<dbReference type="SUPFAM" id="SSF57667">
    <property type="entry name" value="beta-beta-alpha zinc fingers"/>
    <property type="match status" value="1"/>
</dbReference>
<dbReference type="PRINTS" id="PR00625">
    <property type="entry name" value="JDOMAIN"/>
</dbReference>
<dbReference type="PROSITE" id="PS50076">
    <property type="entry name" value="DNAJ_2"/>
    <property type="match status" value="1"/>
</dbReference>
<dbReference type="InterPro" id="IPR051964">
    <property type="entry name" value="Chaperone_stress_response"/>
</dbReference>
<dbReference type="PANTHER" id="PTHR44029:SF1">
    <property type="entry name" value="DNAJ HOMOLOG SUBFAMILY C MEMBER 21"/>
    <property type="match status" value="1"/>
</dbReference>
<dbReference type="SUPFAM" id="SSF46565">
    <property type="entry name" value="Chaperone J-domain"/>
    <property type="match status" value="1"/>
</dbReference>
<dbReference type="GO" id="GO:0005737">
    <property type="term" value="C:cytoplasm"/>
    <property type="evidence" value="ECO:0007669"/>
    <property type="project" value="TreeGrafter"/>
</dbReference>
<dbReference type="OrthoDB" id="552049at2759"/>
<dbReference type="Pfam" id="PF00226">
    <property type="entry name" value="DnaJ"/>
    <property type="match status" value="1"/>
</dbReference>
<dbReference type="InterPro" id="IPR001623">
    <property type="entry name" value="DnaJ_domain"/>
</dbReference>
<dbReference type="Gene3D" id="3.30.160.60">
    <property type="entry name" value="Classic Zinc Finger"/>
    <property type="match status" value="1"/>
</dbReference>
<evidence type="ECO:0000256" key="2">
    <source>
        <dbReference type="ARBA" id="ARBA00022771"/>
    </source>
</evidence>
<dbReference type="EMBL" id="SEYY01000748">
    <property type="protein sequence ID" value="KAB7506566.1"/>
    <property type="molecule type" value="Genomic_DNA"/>
</dbReference>
<dbReference type="InterPro" id="IPR013087">
    <property type="entry name" value="Znf_C2H2_type"/>
</dbReference>
<feature type="compositionally biased region" description="Basic residues" evidence="7">
    <location>
        <begin position="528"/>
        <end position="543"/>
    </location>
</feature>
<keyword evidence="6" id="KW-0175">Coiled coil</keyword>
<evidence type="ECO:0000313" key="11">
    <source>
        <dbReference type="Proteomes" id="UP000326759"/>
    </source>
</evidence>
<dbReference type="Gene3D" id="1.10.287.110">
    <property type="entry name" value="DnaJ domain"/>
    <property type="match status" value="1"/>
</dbReference>
<gene>
    <name evidence="10" type="primary">DNAJC21</name>
    <name evidence="10" type="ORF">Anas_05961</name>
</gene>
<dbReference type="GO" id="GO:0003676">
    <property type="term" value="F:nucleic acid binding"/>
    <property type="evidence" value="ECO:0007669"/>
    <property type="project" value="InterPro"/>
</dbReference>